<evidence type="ECO:0000313" key="2">
    <source>
        <dbReference type="Proteomes" id="UP000027093"/>
    </source>
</evidence>
<name>A0A060HNC7_9ARCH</name>
<dbReference type="Proteomes" id="UP000027093">
    <property type="component" value="Chromosome"/>
</dbReference>
<dbReference type="HOGENOM" id="CLU_3057262_0_0_2"/>
<accession>A0A060HNC7</accession>
<organism evidence="1 2">
    <name type="scientific">Nitrososphaera viennensis EN76</name>
    <dbReference type="NCBI Taxonomy" id="926571"/>
    <lineage>
        <taxon>Archaea</taxon>
        <taxon>Nitrososphaerota</taxon>
        <taxon>Nitrososphaeria</taxon>
        <taxon>Nitrososphaerales</taxon>
        <taxon>Nitrososphaeraceae</taxon>
        <taxon>Nitrososphaera</taxon>
    </lineage>
</organism>
<sequence length="53" mass="6021">MTNPALEQTLQLLPGHSTTEEEFREMTDRGVLHTTLRSQRRLMTNMQGMASAC</sequence>
<dbReference type="AlphaFoldDB" id="A0A060HNC7"/>
<evidence type="ECO:0000313" key="1">
    <source>
        <dbReference type="EMBL" id="AIC16675.1"/>
    </source>
</evidence>
<keyword evidence="2" id="KW-1185">Reference proteome</keyword>
<reference evidence="1 2" key="1">
    <citation type="journal article" date="2014" name="Int. J. Syst. Evol. Microbiol.">
        <title>Nitrososphaera viennensis gen. nov., sp. nov., an aerobic and mesophilic, ammonia-oxidizing archaeon from soil and a member of the archaeal phylum Thaumarchaeota.</title>
        <authorList>
            <person name="Stieglmeier M."/>
            <person name="Klingl A."/>
            <person name="Alves R.J."/>
            <person name="Rittmann S.K."/>
            <person name="Melcher M."/>
            <person name="Leisch N."/>
            <person name="Schleper C."/>
        </authorList>
    </citation>
    <scope>NUCLEOTIDE SEQUENCE [LARGE SCALE GENOMIC DNA]</scope>
    <source>
        <strain evidence="1">EN76</strain>
    </source>
</reference>
<proteinExistence type="predicted"/>
<dbReference type="KEGG" id="nvn:NVIE_2467"/>
<dbReference type="STRING" id="926571.NVIE_2467"/>
<gene>
    <name evidence="1" type="ORF">NVIE_2467</name>
</gene>
<dbReference type="EMBL" id="CP007536">
    <property type="protein sequence ID" value="AIC16675.1"/>
    <property type="molecule type" value="Genomic_DNA"/>
</dbReference>
<protein>
    <submittedName>
        <fullName evidence="1">Uncharacterized protein</fullName>
    </submittedName>
</protein>